<evidence type="ECO:0000313" key="1">
    <source>
        <dbReference type="EMBL" id="KAF6278086.1"/>
    </source>
</evidence>
<dbReference type="EMBL" id="JACAGC010000025">
    <property type="protein sequence ID" value="KAF6278086.1"/>
    <property type="molecule type" value="Genomic_DNA"/>
</dbReference>
<name>A0A7J7RPK1_RHIFE</name>
<gene>
    <name evidence="1" type="ORF">mRhiFer1_009373</name>
</gene>
<comment type="caution">
    <text evidence="1">The sequence shown here is derived from an EMBL/GenBank/DDBJ whole genome shotgun (WGS) entry which is preliminary data.</text>
</comment>
<sequence>MSENHAQDRDEIKLLQEGTFQSSLGDLEKVSQRSYTLSWVLKKIKCFSMWRRKESYDMYCWGPLIAPWHYPMASMQSSLSEGSPGQEGLLSPLEGQVERGWELTFTGNPQPLTDENWYINTSAPTLLRRCVFCRIS</sequence>
<accession>A0A7J7RPK1</accession>
<reference evidence="1 2" key="1">
    <citation type="journal article" date="2020" name="Nature">
        <title>Six reference-quality genomes reveal evolution of bat adaptations.</title>
        <authorList>
            <person name="Jebb D."/>
            <person name="Huang Z."/>
            <person name="Pippel M."/>
            <person name="Hughes G.M."/>
            <person name="Lavrichenko K."/>
            <person name="Devanna P."/>
            <person name="Winkler S."/>
            <person name="Jermiin L.S."/>
            <person name="Skirmuntt E.C."/>
            <person name="Katzourakis A."/>
            <person name="Burkitt-Gray L."/>
            <person name="Ray D.A."/>
            <person name="Sullivan K.A.M."/>
            <person name="Roscito J.G."/>
            <person name="Kirilenko B.M."/>
            <person name="Davalos L.M."/>
            <person name="Corthals A.P."/>
            <person name="Power M.L."/>
            <person name="Jones G."/>
            <person name="Ransome R.D."/>
            <person name="Dechmann D.K.N."/>
            <person name="Locatelli A.G."/>
            <person name="Puechmaille S.J."/>
            <person name="Fedrigo O."/>
            <person name="Jarvis E.D."/>
            <person name="Hiller M."/>
            <person name="Vernes S.C."/>
            <person name="Myers E.W."/>
            <person name="Teeling E.C."/>
        </authorList>
    </citation>
    <scope>NUCLEOTIDE SEQUENCE [LARGE SCALE GENOMIC DNA]</scope>
    <source>
        <strain evidence="1">MRhiFer1</strain>
        <tissue evidence="1">Lung</tissue>
    </source>
</reference>
<protein>
    <submittedName>
        <fullName evidence="1">Uncharacterized protein</fullName>
    </submittedName>
</protein>
<dbReference type="Proteomes" id="UP000585614">
    <property type="component" value="Unassembled WGS sequence"/>
</dbReference>
<organism evidence="1 2">
    <name type="scientific">Rhinolophus ferrumequinum</name>
    <name type="common">Greater horseshoe bat</name>
    <dbReference type="NCBI Taxonomy" id="59479"/>
    <lineage>
        <taxon>Eukaryota</taxon>
        <taxon>Metazoa</taxon>
        <taxon>Chordata</taxon>
        <taxon>Craniata</taxon>
        <taxon>Vertebrata</taxon>
        <taxon>Euteleostomi</taxon>
        <taxon>Mammalia</taxon>
        <taxon>Eutheria</taxon>
        <taxon>Laurasiatheria</taxon>
        <taxon>Chiroptera</taxon>
        <taxon>Yinpterochiroptera</taxon>
        <taxon>Rhinolophoidea</taxon>
        <taxon>Rhinolophidae</taxon>
        <taxon>Rhinolophinae</taxon>
        <taxon>Rhinolophus</taxon>
    </lineage>
</organism>
<dbReference type="AlphaFoldDB" id="A0A7J7RPK1"/>
<proteinExistence type="predicted"/>
<evidence type="ECO:0000313" key="2">
    <source>
        <dbReference type="Proteomes" id="UP000585614"/>
    </source>
</evidence>